<keyword evidence="11" id="KW-1185">Reference proteome</keyword>
<evidence type="ECO:0008006" key="13">
    <source>
        <dbReference type="Google" id="ProtNLM"/>
    </source>
</evidence>
<dbReference type="GO" id="GO:0060070">
    <property type="term" value="P:canonical Wnt signaling pathway"/>
    <property type="evidence" value="ECO:0007669"/>
    <property type="project" value="TreeGrafter"/>
</dbReference>
<dbReference type="InterPro" id="IPR036390">
    <property type="entry name" value="WH_DNA-bd_sf"/>
</dbReference>
<feature type="compositionally biased region" description="Polar residues" evidence="7">
    <location>
        <begin position="967"/>
        <end position="980"/>
    </location>
</feature>
<evidence type="ECO:0000256" key="6">
    <source>
        <dbReference type="PROSITE-ProRule" id="PRU00069"/>
    </source>
</evidence>
<feature type="compositionally biased region" description="Polar residues" evidence="7">
    <location>
        <begin position="484"/>
        <end position="493"/>
    </location>
</feature>
<dbReference type="Gene3D" id="2.40.240.130">
    <property type="match status" value="1"/>
</dbReference>
<feature type="region of interest" description="Disordered" evidence="7">
    <location>
        <begin position="784"/>
        <end position="875"/>
    </location>
</feature>
<feature type="domain" description="PDZ" evidence="8">
    <location>
        <begin position="260"/>
        <end position="332"/>
    </location>
</feature>
<feature type="region of interest" description="Disordered" evidence="7">
    <location>
        <begin position="85"/>
        <end position="126"/>
    </location>
</feature>
<feature type="compositionally biased region" description="Basic and acidic residues" evidence="7">
    <location>
        <begin position="922"/>
        <end position="938"/>
    </location>
</feature>
<proteinExistence type="inferred from homology"/>
<dbReference type="GO" id="GO:0005829">
    <property type="term" value="C:cytosol"/>
    <property type="evidence" value="ECO:0007669"/>
    <property type="project" value="TreeGrafter"/>
</dbReference>
<dbReference type="PROSITE" id="PS50186">
    <property type="entry name" value="DEP"/>
    <property type="match status" value="1"/>
</dbReference>
<evidence type="ECO:0000256" key="3">
    <source>
        <dbReference type="ARBA" id="ARBA00022473"/>
    </source>
</evidence>
<dbReference type="Pfam" id="PF00610">
    <property type="entry name" value="DEP"/>
    <property type="match status" value="1"/>
</dbReference>
<comment type="similarity">
    <text evidence="2">Belongs to the DSH family.</text>
</comment>
<feature type="compositionally biased region" description="Polar residues" evidence="7">
    <location>
        <begin position="500"/>
        <end position="513"/>
    </location>
</feature>
<feature type="compositionally biased region" description="Low complexity" evidence="7">
    <location>
        <begin position="795"/>
        <end position="812"/>
    </location>
</feature>
<dbReference type="InterPro" id="IPR000591">
    <property type="entry name" value="DEP_dom"/>
</dbReference>
<dbReference type="Pfam" id="PF00778">
    <property type="entry name" value="DIX"/>
    <property type="match status" value="1"/>
</dbReference>
<dbReference type="WBParaSite" id="TREG1_50180.1">
    <property type="protein sequence ID" value="TREG1_50180.1"/>
    <property type="gene ID" value="TREG1_50180"/>
</dbReference>
<feature type="compositionally biased region" description="Polar residues" evidence="7">
    <location>
        <begin position="842"/>
        <end position="851"/>
    </location>
</feature>
<evidence type="ECO:0000259" key="8">
    <source>
        <dbReference type="PROSITE" id="PS50106"/>
    </source>
</evidence>
<dbReference type="SUPFAM" id="SSF46785">
    <property type="entry name" value="Winged helix' DNA-binding domain"/>
    <property type="match status" value="1"/>
</dbReference>
<dbReference type="Gene3D" id="1.10.10.10">
    <property type="entry name" value="Winged helix-like DNA-binding domain superfamily/Winged helix DNA-binding domain"/>
    <property type="match status" value="1"/>
</dbReference>
<feature type="compositionally biased region" description="Polar residues" evidence="7">
    <location>
        <begin position="85"/>
        <end position="115"/>
    </location>
</feature>
<evidence type="ECO:0000256" key="4">
    <source>
        <dbReference type="ARBA" id="ARBA00022490"/>
    </source>
</evidence>
<dbReference type="FunFam" id="1.10.10.10:FF:000040">
    <property type="entry name" value="segment polarity protein dishevelled homolog DVL-3"/>
    <property type="match status" value="1"/>
</dbReference>
<feature type="compositionally biased region" description="Low complexity" evidence="7">
    <location>
        <begin position="824"/>
        <end position="841"/>
    </location>
</feature>
<protein>
    <recommendedName>
        <fullName evidence="13">DIX domain-containing protein</fullName>
    </recommendedName>
</protein>
<evidence type="ECO:0000256" key="5">
    <source>
        <dbReference type="ARBA" id="ARBA00022687"/>
    </source>
</evidence>
<dbReference type="PANTHER" id="PTHR10878">
    <property type="entry name" value="SEGMENT POLARITY PROTEIN DISHEVELLED"/>
    <property type="match status" value="1"/>
</dbReference>
<dbReference type="PROSITE" id="PS50841">
    <property type="entry name" value="DIX"/>
    <property type="match status" value="1"/>
</dbReference>
<dbReference type="InterPro" id="IPR001478">
    <property type="entry name" value="PDZ"/>
</dbReference>
<feature type="domain" description="DEP" evidence="9">
    <location>
        <begin position="532"/>
        <end position="606"/>
    </location>
</feature>
<dbReference type="InterPro" id="IPR015506">
    <property type="entry name" value="Dsh/Dvl-rel"/>
</dbReference>
<feature type="compositionally biased region" description="Low complexity" evidence="7">
    <location>
        <begin position="988"/>
        <end position="999"/>
    </location>
</feature>
<dbReference type="Proteomes" id="UP000050795">
    <property type="component" value="Unassembled WGS sequence"/>
</dbReference>
<evidence type="ECO:0000256" key="1">
    <source>
        <dbReference type="ARBA" id="ARBA00004496"/>
    </source>
</evidence>
<dbReference type="InterPro" id="IPR029071">
    <property type="entry name" value="Ubiquitin-like_domsf"/>
</dbReference>
<sequence>MDDTKIIYHIDDEETPYLVKLAVCPNTVTLGDFKNALNRPNYKFFFKSVDADFGVVKEEITDDDARLPCFNGKVISWLVSADSSTKSDNHSNGTGENHFSSQNKSSANFNKNSDNAHGASKTEIPSEQEHAIGTTGHGLEECDTCVETDSVYSGDRVPPLKNFNNYKHGSRLAKLGQRIQNYETSSSMMSSDLESTSFFDSEDESSRFSTATGTTMSSAKYGRHRRQRRHRRILPIRRTSEDATSFSSVTDSTMSLNIITVTLNMDSVNFLGISIVGQSNKAGDGGIYVGSIMRGGAVAQDGRIEPGDMILEVNRISFEDMSNDEAVRVLREEVQKPGPITLVVAKCWDPSPKNYFTIPRQEPVRPIDPRAWVLHTNAMTGALGTPGLEGNTPFAGSGSPATGMPMIPGHFMGMGPSSGLSVPSMPGMPQLLLPSLPGMNAMPSSNMTTKSLPDVPDGGDVLAGGYRSRGPASSGVAGGPGSAKTNGSRSGGETTVDAKGTQSLLSGANGKSSTSLTVASDMASVVHDMLMSDSGLEIHDRTWLKITIPNAFIGSELVDWLFTHVDGFADRRDARRYASNLLHYGYIRHTVNKSTFSEQCYYTFGDIATTLSHLNLDEVDSVSEIGANSTAPHTGTHPMMPQMYPHLHHVVPDTVGSASGLSSMQNQNVSTNPNVGMMSSPIPGEGNSLAQAGPHYPYPPVLYPVASTVPASSTGPCSIDANGNPCNFVNPNSSAPPGLRNRVSNNPQIGMDPALYQVNNTNMVSHTRPVIPNQTHVTAMNATSNQRIQQQKVNSSSSSSSHSSASSTSSSSTGYSGNRRLPGVSNNTTTTQTPNTNVPQSMSAPLDTSASKGLPSLNKGVQRRTDPSSVQSLSVSSHPCFCVPFIRKSLNSSHANHSCRKHDTAQQQQQQHQQEQSQTNDSMHDHESEQHHPEDLSKSHSLIKGNDDSNKICDTVPPVTSDESIDLISNQPANNNTLDATKNDDTNLDANSSSLNPSLSLTENANFLTSEEKLPGSGTSSTSSASRQNGTGASAAGSGSGSAVTTHVLNKLNNNNNGNNLSGKSECSDNVLRSHAMDFNNSTRPVMKDSNNKTDINQSSGLLSSHALTTGSNSVSGGLHGIQR</sequence>
<dbReference type="InterPro" id="IPR001158">
    <property type="entry name" value="DIX"/>
</dbReference>
<dbReference type="InterPro" id="IPR003351">
    <property type="entry name" value="Dishevelled_protein_dom"/>
</dbReference>
<keyword evidence="5 6" id="KW-0879">Wnt signaling pathway</keyword>
<evidence type="ECO:0000259" key="9">
    <source>
        <dbReference type="PROSITE" id="PS50186"/>
    </source>
</evidence>
<dbReference type="InterPro" id="IPR036034">
    <property type="entry name" value="PDZ_sf"/>
</dbReference>
<feature type="compositionally biased region" description="Polar residues" evidence="7">
    <location>
        <begin position="784"/>
        <end position="794"/>
    </location>
</feature>
<dbReference type="SMART" id="SM00049">
    <property type="entry name" value="DEP"/>
    <property type="match status" value="1"/>
</dbReference>
<dbReference type="AlphaFoldDB" id="A0AA85K263"/>
<evidence type="ECO:0000256" key="2">
    <source>
        <dbReference type="ARBA" id="ARBA00008735"/>
    </source>
</evidence>
<evidence type="ECO:0000313" key="12">
    <source>
        <dbReference type="WBParaSite" id="TREG1_50180.1"/>
    </source>
</evidence>
<dbReference type="PRINTS" id="PR01760">
    <property type="entry name" value="DISHEVELLED"/>
</dbReference>
<evidence type="ECO:0000256" key="7">
    <source>
        <dbReference type="SAM" id="MobiDB-lite"/>
    </source>
</evidence>
<comment type="subcellular location">
    <subcellularLocation>
        <location evidence="1">Cytoplasm</location>
    </subcellularLocation>
</comment>
<dbReference type="InterPro" id="IPR038207">
    <property type="entry name" value="DIX_dom_sf"/>
</dbReference>
<feature type="compositionally biased region" description="Low complexity" evidence="7">
    <location>
        <begin position="1016"/>
        <end position="1043"/>
    </location>
</feature>
<dbReference type="SMART" id="SM00021">
    <property type="entry name" value="DAX"/>
    <property type="match status" value="1"/>
</dbReference>
<evidence type="ECO:0000313" key="11">
    <source>
        <dbReference type="Proteomes" id="UP000050795"/>
    </source>
</evidence>
<feature type="region of interest" description="Disordered" evidence="7">
    <location>
        <begin position="894"/>
        <end position="999"/>
    </location>
</feature>
<keyword evidence="4" id="KW-0963">Cytoplasm</keyword>
<dbReference type="SUPFAM" id="SSF54236">
    <property type="entry name" value="Ubiquitin-like"/>
    <property type="match status" value="1"/>
</dbReference>
<dbReference type="Gene3D" id="2.30.42.10">
    <property type="match status" value="1"/>
</dbReference>
<feature type="domain" description="DIX" evidence="10">
    <location>
        <begin position="1"/>
        <end position="82"/>
    </location>
</feature>
<dbReference type="SMART" id="SM00228">
    <property type="entry name" value="PDZ"/>
    <property type="match status" value="1"/>
</dbReference>
<keyword evidence="3" id="KW-0217">Developmental protein</keyword>
<feature type="region of interest" description="Disordered" evidence="7">
    <location>
        <begin position="1078"/>
        <end position="1124"/>
    </location>
</feature>
<dbReference type="GO" id="GO:0035556">
    <property type="term" value="P:intracellular signal transduction"/>
    <property type="evidence" value="ECO:0007669"/>
    <property type="project" value="InterPro"/>
</dbReference>
<dbReference type="GO" id="GO:0005109">
    <property type="term" value="F:frizzled binding"/>
    <property type="evidence" value="ECO:0007669"/>
    <property type="project" value="TreeGrafter"/>
</dbReference>
<reference evidence="12" key="2">
    <citation type="submission" date="2023-11" db="UniProtKB">
        <authorList>
            <consortium name="WormBaseParasite"/>
        </authorList>
    </citation>
    <scope>IDENTIFICATION</scope>
</reference>
<dbReference type="FunFam" id="2.30.42.10:FF:000014">
    <property type="entry name" value="Segment polarity protein dishevelled homolog DVL-3"/>
    <property type="match status" value="1"/>
</dbReference>
<dbReference type="InterPro" id="IPR036388">
    <property type="entry name" value="WH-like_DNA-bd_sf"/>
</dbReference>
<feature type="compositionally biased region" description="Low complexity" evidence="7">
    <location>
        <begin position="906"/>
        <end position="918"/>
    </location>
</feature>
<dbReference type="CDD" id="cd04438">
    <property type="entry name" value="DEP_dishevelled"/>
    <property type="match status" value="1"/>
</dbReference>
<dbReference type="CDD" id="cd06717">
    <property type="entry name" value="PDZ_Dishevelled-like"/>
    <property type="match status" value="1"/>
</dbReference>
<dbReference type="SUPFAM" id="SSF50156">
    <property type="entry name" value="PDZ domain-like"/>
    <property type="match status" value="1"/>
</dbReference>
<feature type="compositionally biased region" description="Polar residues" evidence="7">
    <location>
        <begin position="1093"/>
        <end position="1116"/>
    </location>
</feature>
<name>A0AA85K263_TRIRE</name>
<reference evidence="11" key="1">
    <citation type="submission" date="2022-06" db="EMBL/GenBank/DDBJ databases">
        <authorList>
            <person name="Berger JAMES D."/>
            <person name="Berger JAMES D."/>
        </authorList>
    </citation>
    <scope>NUCLEOTIDE SEQUENCE [LARGE SCALE GENOMIC DNA]</scope>
</reference>
<accession>A0AA85K263</accession>
<feature type="region of interest" description="Disordered" evidence="7">
    <location>
        <begin position="204"/>
        <end position="228"/>
    </location>
</feature>
<dbReference type="PANTHER" id="PTHR10878:SF25">
    <property type="entry name" value="SEGMENT POLARITY PROTEIN DISHEVELLED"/>
    <property type="match status" value="1"/>
</dbReference>
<dbReference type="PROSITE" id="PS50106">
    <property type="entry name" value="PDZ"/>
    <property type="match status" value="1"/>
</dbReference>
<evidence type="ECO:0000259" key="10">
    <source>
        <dbReference type="PROSITE" id="PS50841"/>
    </source>
</evidence>
<organism evidence="11 12">
    <name type="scientific">Trichobilharzia regenti</name>
    <name type="common">Nasal bird schistosome</name>
    <dbReference type="NCBI Taxonomy" id="157069"/>
    <lineage>
        <taxon>Eukaryota</taxon>
        <taxon>Metazoa</taxon>
        <taxon>Spiralia</taxon>
        <taxon>Lophotrochozoa</taxon>
        <taxon>Platyhelminthes</taxon>
        <taxon>Trematoda</taxon>
        <taxon>Digenea</taxon>
        <taxon>Strigeidida</taxon>
        <taxon>Schistosomatoidea</taxon>
        <taxon>Schistosomatidae</taxon>
        <taxon>Trichobilharzia</taxon>
    </lineage>
</organism>
<dbReference type="InterPro" id="IPR008339">
    <property type="entry name" value="Dishevelled_fam"/>
</dbReference>
<dbReference type="Pfam" id="PF00595">
    <property type="entry name" value="PDZ"/>
    <property type="match status" value="1"/>
</dbReference>
<feature type="region of interest" description="Disordered" evidence="7">
    <location>
        <begin position="1011"/>
        <end position="1043"/>
    </location>
</feature>
<dbReference type="Pfam" id="PF02377">
    <property type="entry name" value="Dishevelled"/>
    <property type="match status" value="1"/>
</dbReference>
<dbReference type="FunFam" id="2.40.240.130:FF:000001">
    <property type="entry name" value="Segment polarity protein dishevelled homolog DVL-1"/>
    <property type="match status" value="1"/>
</dbReference>
<feature type="region of interest" description="Disordered" evidence="7">
    <location>
        <begin position="446"/>
        <end position="513"/>
    </location>
</feature>